<keyword evidence="3" id="KW-1185">Reference proteome</keyword>
<evidence type="ECO:0000313" key="2">
    <source>
        <dbReference type="EMBL" id="KAG1785299.1"/>
    </source>
</evidence>
<evidence type="ECO:0000256" key="1">
    <source>
        <dbReference type="SAM" id="MobiDB-lite"/>
    </source>
</evidence>
<proteinExistence type="predicted"/>
<dbReference type="Proteomes" id="UP000719766">
    <property type="component" value="Unassembled WGS sequence"/>
</dbReference>
<gene>
    <name evidence="2" type="ORF">HD556DRAFT_1450807</name>
</gene>
<feature type="region of interest" description="Disordered" evidence="1">
    <location>
        <begin position="78"/>
        <end position="99"/>
    </location>
</feature>
<comment type="caution">
    <text evidence="2">The sequence shown here is derived from an EMBL/GenBank/DDBJ whole genome shotgun (WGS) entry which is preliminary data.</text>
</comment>
<reference evidence="2" key="1">
    <citation type="journal article" date="2020" name="New Phytol.">
        <title>Comparative genomics reveals dynamic genome evolution in host specialist ectomycorrhizal fungi.</title>
        <authorList>
            <person name="Lofgren L.A."/>
            <person name="Nguyen N.H."/>
            <person name="Vilgalys R."/>
            <person name="Ruytinx J."/>
            <person name="Liao H.L."/>
            <person name="Branco S."/>
            <person name="Kuo A."/>
            <person name="LaButti K."/>
            <person name="Lipzen A."/>
            <person name="Andreopoulos W."/>
            <person name="Pangilinan J."/>
            <person name="Riley R."/>
            <person name="Hundley H."/>
            <person name="Na H."/>
            <person name="Barry K."/>
            <person name="Grigoriev I.V."/>
            <person name="Stajich J.E."/>
            <person name="Kennedy P.G."/>
        </authorList>
    </citation>
    <scope>NUCLEOTIDE SEQUENCE</scope>
    <source>
        <strain evidence="2">S12</strain>
    </source>
</reference>
<dbReference type="EMBL" id="JABBWE010000113">
    <property type="protein sequence ID" value="KAG1785299.1"/>
    <property type="molecule type" value="Genomic_DNA"/>
</dbReference>
<sequence>MSPHSSRPLYREAYDRHLANLKKFHARMKDHGILNSILTELNNNGRLHAKVDPINVGDEDCLSDDEIYNAVCEYQQVGSADASDEVESDLESEGVDEVE</sequence>
<dbReference type="RefSeq" id="XP_041152782.1">
    <property type="nucleotide sequence ID" value="XM_041307822.1"/>
</dbReference>
<dbReference type="GeneID" id="64601586"/>
<accession>A0A9P7AA48</accession>
<dbReference type="AlphaFoldDB" id="A0A9P7AA48"/>
<dbReference type="OrthoDB" id="2683780at2759"/>
<protein>
    <submittedName>
        <fullName evidence="2">Uncharacterized protein</fullName>
    </submittedName>
</protein>
<name>A0A9P7AA48_9AGAM</name>
<feature type="compositionally biased region" description="Acidic residues" evidence="1">
    <location>
        <begin position="82"/>
        <end position="99"/>
    </location>
</feature>
<organism evidence="2 3">
    <name type="scientific">Suillus plorans</name>
    <dbReference type="NCBI Taxonomy" id="116603"/>
    <lineage>
        <taxon>Eukaryota</taxon>
        <taxon>Fungi</taxon>
        <taxon>Dikarya</taxon>
        <taxon>Basidiomycota</taxon>
        <taxon>Agaricomycotina</taxon>
        <taxon>Agaricomycetes</taxon>
        <taxon>Agaricomycetidae</taxon>
        <taxon>Boletales</taxon>
        <taxon>Suillineae</taxon>
        <taxon>Suillaceae</taxon>
        <taxon>Suillus</taxon>
    </lineage>
</organism>
<evidence type="ECO:0000313" key="3">
    <source>
        <dbReference type="Proteomes" id="UP000719766"/>
    </source>
</evidence>